<comment type="caution">
    <text evidence="1">The sequence shown here is derived from an EMBL/GenBank/DDBJ whole genome shotgun (WGS) entry which is preliminary data.</text>
</comment>
<dbReference type="EMBL" id="BAAAME010000004">
    <property type="protein sequence ID" value="GAA1737763.1"/>
    <property type="molecule type" value="Genomic_DNA"/>
</dbReference>
<reference evidence="1 2" key="1">
    <citation type="journal article" date="2019" name="Int. J. Syst. Evol. Microbiol.">
        <title>The Global Catalogue of Microorganisms (GCM) 10K type strain sequencing project: providing services to taxonomists for standard genome sequencing and annotation.</title>
        <authorList>
            <consortium name="The Broad Institute Genomics Platform"/>
            <consortium name="The Broad Institute Genome Sequencing Center for Infectious Disease"/>
            <person name="Wu L."/>
            <person name="Ma J."/>
        </authorList>
    </citation>
    <scope>NUCLEOTIDE SEQUENCE [LARGE SCALE GENOMIC DNA]</scope>
    <source>
        <strain evidence="1 2">JCM 13518</strain>
    </source>
</reference>
<evidence type="ECO:0000313" key="2">
    <source>
        <dbReference type="Proteomes" id="UP001501057"/>
    </source>
</evidence>
<name>A0ABN2JSL8_9ACTN</name>
<gene>
    <name evidence="1" type="ORF">GCM10009710_17480</name>
</gene>
<dbReference type="Proteomes" id="UP001501057">
    <property type="component" value="Unassembled WGS sequence"/>
</dbReference>
<proteinExistence type="predicted"/>
<accession>A0ABN2JSL8</accession>
<evidence type="ECO:0000313" key="1">
    <source>
        <dbReference type="EMBL" id="GAA1737763.1"/>
    </source>
</evidence>
<sequence length="124" mass="13139">MTAKKPTTAKAAPAGPTTLQEALAAKAVRLVRKRRNGTLRSLPYLASGCPERKDAEQVATRRQEGETVGTIAVDLNLSVATVRRMTEALALAQQVEDGDHDGKYKPGDKQVVISVVGAVDTQTG</sequence>
<evidence type="ECO:0008006" key="3">
    <source>
        <dbReference type="Google" id="ProtNLM"/>
    </source>
</evidence>
<keyword evidence="2" id="KW-1185">Reference proteome</keyword>
<dbReference type="RefSeq" id="WP_344200160.1">
    <property type="nucleotide sequence ID" value="NZ_BAAAME010000004.1"/>
</dbReference>
<protein>
    <recommendedName>
        <fullName evidence="3">Helix-turn-helix domain-containing protein</fullName>
    </recommendedName>
</protein>
<organism evidence="1 2">
    <name type="scientific">Aeromicrobium alkaliterrae</name>
    <dbReference type="NCBI Taxonomy" id="302168"/>
    <lineage>
        <taxon>Bacteria</taxon>
        <taxon>Bacillati</taxon>
        <taxon>Actinomycetota</taxon>
        <taxon>Actinomycetes</taxon>
        <taxon>Propionibacteriales</taxon>
        <taxon>Nocardioidaceae</taxon>
        <taxon>Aeromicrobium</taxon>
    </lineage>
</organism>